<keyword evidence="2" id="KW-1048">Host nucleus</keyword>
<keyword evidence="4" id="KW-0946">Virion</keyword>
<organism evidence="5 6">
    <name type="scientific">Human betaherpesvirus 6A</name>
    <dbReference type="NCBI Taxonomy" id="32603"/>
    <lineage>
        <taxon>Viruses</taxon>
        <taxon>Duplodnaviria</taxon>
        <taxon>Heunggongvirae</taxon>
        <taxon>Peploviricota</taxon>
        <taxon>Herviviricetes</taxon>
        <taxon>Herpesvirales</taxon>
        <taxon>Orthoherpesviridae</taxon>
        <taxon>Betaherpesvirinae</taxon>
        <taxon>Roseolovirus</taxon>
        <taxon>Roseolovirus humanbeta6a</taxon>
    </lineage>
</organism>
<accession>A0A0A7RM42</accession>
<dbReference type="PRINTS" id="PR00235">
    <property type="entry name" value="HSVCAPSIDMCP"/>
</dbReference>
<evidence type="ECO:0000256" key="2">
    <source>
        <dbReference type="ARBA" id="ARBA00022562"/>
    </source>
</evidence>
<name>A0A0A7RM42_9BETA</name>
<evidence type="ECO:0000313" key="6">
    <source>
        <dbReference type="Proteomes" id="UP000142548"/>
    </source>
</evidence>
<gene>
    <name evidence="5" type="primary">U57</name>
</gene>
<proteinExistence type="inferred from homology"/>
<dbReference type="SUPFAM" id="SSF103417">
    <property type="entry name" value="Major capsid protein VP5"/>
    <property type="match status" value="1"/>
</dbReference>
<evidence type="ECO:0000313" key="5">
    <source>
        <dbReference type="EMBL" id="AJA36272.1"/>
    </source>
</evidence>
<sequence length="1345" mass="152083">MENWQATEILPKIEAPLNIFNDIKTYTAEQLFDNLRIYFGDDPSRYNISFEALLGIYCNKIEWINFFTTPIAVAANVIRFNDVSRMTLGKVLFFIQLPRVATGNDVTASKETTIMVAKHSEKHPINISFDLSAACLEHLENTFKNTVIDQILNINALHTVLRSLKNSADSLERGLIHAFMQTLLRKSPPQFIVLTMNENKVHNKQALSRVQRSNMFQSLKNRLLTSLFFLNRNNNTSYIYRILNDMMESVTESILNDTNNYTSKENVPLDGVLLGPIGSIQKLTSILSQYISTQVVSAPISYGHFIMGKENAVTAIAYRAIMADFTQFTVNAGTEQQDTNNKSEIFDKNRAYADLKLNTLKLGDKLVAFDHLHKVYKNTDVNDPLEQSLQLTFFFPLGIYIPSETGFSTMETRVKLNDTMENNLPTSVFFHNKDQIVQRIDFADILPSVCHPIVHDSTIVERLMKSEPLPTGHRFSQLCQLKITRENPARILQTLYNLYESRQEVPKNTNVLKNELNIEDFYKPDNPTLPTERHPFFDLTYIQKNRATEVLCTPRIMIGNIPLPLAPVSFHEARTNQILEHAKTNCQNYDFTLKIVTESLTSGSYPELAYVIETLVHGNKHAFMILKQVISQCISYWFNMKHILLFCNSFEMIMLISNHMGDELIPGAAFTHYRNLVSLIRLVKRTISISNLNEQLCGEPLVNFANALFDGRLFCPFVHTMPRNDTNAKITADDTPLTQNTVRVRNYEISDVQRMNLIDSSVVFTDNDRPSNETTILSKIFYFCVLPALSNNKACGAGVNVKELVLDLFYTEPFISPDDYFQENPITSDVLMSLIREGMGPGYTVANTSCIAKQLFKSLIYINENTKILEVEVSLDPAQRHGNSVHFQSLQHILYNGLCLISPITTLRRYYQPIPFHRFFSDPGICGTMNADIQVFLNTFPHYQRNDGGFPLPPPLALEFYNWQRTPFSVYSAFCPNSLLSIMTLAAMHSKLSPVAIAIQSKNKIHPGFAATLVRTDNFDVECLLYSSRAATSIILDDPTVTAEAKDIATTYNFTQHLSFVDMGLGFSSTTATANLKRIKSDMGSKIQNLFSAFPIHAFTNADINTWIRHHVGIEKPNPSENEALNIITFGGINKNPPSILLHGQQAICEVILTPVTTNINFFKSPHNPRGRESCMMGTDPHNEEAARKALYDHTQTDSDTFAATTNPWASLPGSLGDILYNTAHREQLCYNPKTYSPNAQFFTESDILKTNKMMYKVISEYCMKSNSCLNSDSEIQYSCSEGTDSFVSRPCQFLQNALPLHCSSNQALLESRSKTGNTQISETHYCNYAIGETIPFQLIIESSI</sequence>
<keyword evidence="1" id="KW-0167">Capsid protein</keyword>
<dbReference type="HAMAP" id="MF_04016">
    <property type="entry name" value="HSV_MCP"/>
    <property type="match status" value="1"/>
</dbReference>
<reference evidence="5 6" key="3">
    <citation type="journal article" date="2015" name="Genome Announc.">
        <title>Complete Genome Sequence of the Human Herpesvirus 6A Strain AJ from Africa Resembles Strain GS from North America.</title>
        <authorList>
            <person name="Tweedy J."/>
            <person name="Spyrou M.A."/>
            <person name="Donaldson C.D."/>
            <person name="Depledge D."/>
            <person name="Breuer J."/>
            <person name="Gompels U.A."/>
        </authorList>
    </citation>
    <scope>NUCLEOTIDE SEQUENCE [LARGE SCALE GENOMIC DNA]</scope>
    <source>
        <strain evidence="5">AJ</strain>
    </source>
</reference>
<evidence type="ECO:0000256" key="1">
    <source>
        <dbReference type="ARBA" id="ARBA00022561"/>
    </source>
</evidence>
<evidence type="ECO:0000256" key="3">
    <source>
        <dbReference type="ARBA" id="ARBA00022680"/>
    </source>
</evidence>
<dbReference type="EMBL" id="KP257584">
    <property type="protein sequence ID" value="AJA36272.1"/>
    <property type="molecule type" value="Genomic_DNA"/>
</dbReference>
<reference evidence="5 6" key="1">
    <citation type="journal article" date="1993" name="J. Virol.">
        <title>Identification of a lytic-phase origin of DNA replication in human herpesvirus 6B strain Z29.</title>
        <authorList>
            <person name="Dewhurst S."/>
            <person name="Dollard S.C."/>
            <person name="Pellett P.E."/>
            <person name="Dambaugh T.R."/>
        </authorList>
    </citation>
    <scope>NUCLEOTIDE SEQUENCE [LARGE SCALE GENOMIC DNA]</scope>
    <source>
        <strain evidence="5">AJ</strain>
    </source>
</reference>
<dbReference type="GO" id="GO:0039622">
    <property type="term" value="C:T=16 icosahedral viral capsid"/>
    <property type="evidence" value="ECO:0007669"/>
    <property type="project" value="UniProtKB-KW"/>
</dbReference>
<keyword evidence="3" id="KW-1147">T=16 icosahedral capsid protein</keyword>
<dbReference type="InterPro" id="IPR000912">
    <property type="entry name" value="Herpes_MCP"/>
</dbReference>
<dbReference type="GO" id="GO:0005198">
    <property type="term" value="F:structural molecule activity"/>
    <property type="evidence" value="ECO:0007669"/>
    <property type="project" value="InterPro"/>
</dbReference>
<evidence type="ECO:0000256" key="4">
    <source>
        <dbReference type="ARBA" id="ARBA00022844"/>
    </source>
</evidence>
<dbReference type="Pfam" id="PF03122">
    <property type="entry name" value="Herpes_MCP"/>
    <property type="match status" value="1"/>
</dbReference>
<reference evidence="5 6" key="2">
    <citation type="journal article" date="2002" name="J. Virol. Methods">
        <title>Characterisation of a human herpesvirus 6 variant A 'amplicon' and replication modulation by U94-Rep 'latency gene'.</title>
        <authorList>
            <person name="Turner S."/>
            <person name="DiLuca D."/>
            <person name="Gompels U."/>
        </authorList>
    </citation>
    <scope>NUCLEOTIDE SEQUENCE [LARGE SCALE GENOMIC DNA]</scope>
    <source>
        <strain evidence="5">AJ</strain>
    </source>
</reference>
<protein>
    <submittedName>
        <fullName evidence="5">U57 protein</fullName>
    </submittedName>
</protein>
<dbReference type="InterPro" id="IPR023233">
    <property type="entry name" value="Herpes_MCP_upper_sf"/>
</dbReference>
<dbReference type="Proteomes" id="UP000142548">
    <property type="component" value="Genome"/>
</dbReference>